<name>A0AAN9T6R8_9HEMI</name>
<feature type="transmembrane region" description="Helical" evidence="8">
    <location>
        <begin position="280"/>
        <end position="299"/>
    </location>
</feature>
<dbReference type="Proteomes" id="UP001367676">
    <property type="component" value="Unassembled WGS sequence"/>
</dbReference>
<dbReference type="GO" id="GO:0022857">
    <property type="term" value="F:transmembrane transporter activity"/>
    <property type="evidence" value="ECO:0007669"/>
    <property type="project" value="InterPro"/>
</dbReference>
<dbReference type="PANTHER" id="PTHR48021">
    <property type="match status" value="1"/>
</dbReference>
<organism evidence="10 11">
    <name type="scientific">Parthenolecanium corni</name>
    <dbReference type="NCBI Taxonomy" id="536013"/>
    <lineage>
        <taxon>Eukaryota</taxon>
        <taxon>Metazoa</taxon>
        <taxon>Ecdysozoa</taxon>
        <taxon>Arthropoda</taxon>
        <taxon>Hexapoda</taxon>
        <taxon>Insecta</taxon>
        <taxon>Pterygota</taxon>
        <taxon>Neoptera</taxon>
        <taxon>Paraneoptera</taxon>
        <taxon>Hemiptera</taxon>
        <taxon>Sternorrhyncha</taxon>
        <taxon>Coccoidea</taxon>
        <taxon>Coccidae</taxon>
        <taxon>Parthenolecanium</taxon>
    </lineage>
</organism>
<dbReference type="PROSITE" id="PS50850">
    <property type="entry name" value="MFS"/>
    <property type="match status" value="1"/>
</dbReference>
<feature type="transmembrane region" description="Helical" evidence="8">
    <location>
        <begin position="306"/>
        <end position="328"/>
    </location>
</feature>
<dbReference type="Gene3D" id="1.20.1250.20">
    <property type="entry name" value="MFS general substrate transporter like domains"/>
    <property type="match status" value="1"/>
</dbReference>
<proteinExistence type="predicted"/>
<dbReference type="GO" id="GO:0005886">
    <property type="term" value="C:plasma membrane"/>
    <property type="evidence" value="ECO:0007669"/>
    <property type="project" value="UniProtKB-SubCell"/>
</dbReference>
<evidence type="ECO:0000256" key="4">
    <source>
        <dbReference type="ARBA" id="ARBA00022597"/>
    </source>
</evidence>
<feature type="transmembrane region" description="Helical" evidence="8">
    <location>
        <begin position="12"/>
        <end position="33"/>
    </location>
</feature>
<gene>
    <name evidence="10" type="ORF">V9T40_010781</name>
</gene>
<dbReference type="SUPFAM" id="SSF103473">
    <property type="entry name" value="MFS general substrate transporter"/>
    <property type="match status" value="1"/>
</dbReference>
<dbReference type="EMBL" id="JBBCAQ010000037">
    <property type="protein sequence ID" value="KAK7573590.1"/>
    <property type="molecule type" value="Genomic_DNA"/>
</dbReference>
<feature type="transmembrane region" description="Helical" evidence="8">
    <location>
        <begin position="375"/>
        <end position="397"/>
    </location>
</feature>
<evidence type="ECO:0000259" key="9">
    <source>
        <dbReference type="PROSITE" id="PS50850"/>
    </source>
</evidence>
<dbReference type="InterPro" id="IPR020846">
    <property type="entry name" value="MFS_dom"/>
</dbReference>
<feature type="transmembrane region" description="Helical" evidence="8">
    <location>
        <begin position="409"/>
        <end position="427"/>
    </location>
</feature>
<keyword evidence="7 8" id="KW-0472">Membrane</keyword>
<dbReference type="PROSITE" id="PS00217">
    <property type="entry name" value="SUGAR_TRANSPORT_2"/>
    <property type="match status" value="1"/>
</dbReference>
<evidence type="ECO:0000256" key="2">
    <source>
        <dbReference type="ARBA" id="ARBA00022448"/>
    </source>
</evidence>
<dbReference type="PANTHER" id="PTHR48021:SF46">
    <property type="entry name" value="MAJOR FACILITATOR SUPERFAMILY (MFS) PROFILE DOMAIN-CONTAINING PROTEIN"/>
    <property type="match status" value="1"/>
</dbReference>
<keyword evidence="3" id="KW-1003">Cell membrane</keyword>
<dbReference type="InterPro" id="IPR005829">
    <property type="entry name" value="Sugar_transporter_CS"/>
</dbReference>
<feature type="transmembrane region" description="Helical" evidence="8">
    <location>
        <begin position="168"/>
        <end position="185"/>
    </location>
</feature>
<keyword evidence="4" id="KW-0762">Sugar transport</keyword>
<dbReference type="Pfam" id="PF00083">
    <property type="entry name" value="Sugar_tr"/>
    <property type="match status" value="1"/>
</dbReference>
<evidence type="ECO:0000256" key="3">
    <source>
        <dbReference type="ARBA" id="ARBA00022475"/>
    </source>
</evidence>
<keyword evidence="5 8" id="KW-0812">Transmembrane</keyword>
<reference evidence="10 11" key="1">
    <citation type="submission" date="2024-03" db="EMBL/GenBank/DDBJ databases">
        <title>Adaptation during the transition from Ophiocordyceps entomopathogen to insect associate is accompanied by gene loss and intensified selection.</title>
        <authorList>
            <person name="Ward C.M."/>
            <person name="Onetto C.A."/>
            <person name="Borneman A.R."/>
        </authorList>
    </citation>
    <scope>NUCLEOTIDE SEQUENCE [LARGE SCALE GENOMIC DNA]</scope>
    <source>
        <strain evidence="10">AWRI1</strain>
        <tissue evidence="10">Single Adult Female</tissue>
    </source>
</reference>
<feature type="transmembrane region" description="Helical" evidence="8">
    <location>
        <begin position="139"/>
        <end position="162"/>
    </location>
</feature>
<evidence type="ECO:0000313" key="11">
    <source>
        <dbReference type="Proteomes" id="UP001367676"/>
    </source>
</evidence>
<evidence type="ECO:0000256" key="7">
    <source>
        <dbReference type="ARBA" id="ARBA00023136"/>
    </source>
</evidence>
<feature type="transmembrane region" description="Helical" evidence="8">
    <location>
        <begin position="81"/>
        <end position="101"/>
    </location>
</feature>
<keyword evidence="2" id="KW-0813">Transport</keyword>
<comment type="caution">
    <text evidence="10">The sequence shown here is derived from an EMBL/GenBank/DDBJ whole genome shotgun (WGS) entry which is preliminary data.</text>
</comment>
<evidence type="ECO:0000256" key="5">
    <source>
        <dbReference type="ARBA" id="ARBA00022692"/>
    </source>
</evidence>
<evidence type="ECO:0000313" key="10">
    <source>
        <dbReference type="EMBL" id="KAK7573590.1"/>
    </source>
</evidence>
<dbReference type="InterPro" id="IPR005828">
    <property type="entry name" value="MFS_sugar_transport-like"/>
</dbReference>
<comment type="subcellular location">
    <subcellularLocation>
        <location evidence="1">Cell membrane</location>
        <topology evidence="1">Multi-pass membrane protein</topology>
    </subcellularLocation>
</comment>
<feature type="transmembrane region" description="Helical" evidence="8">
    <location>
        <begin position="107"/>
        <end position="127"/>
    </location>
</feature>
<keyword evidence="11" id="KW-1185">Reference proteome</keyword>
<dbReference type="InterPro" id="IPR036259">
    <property type="entry name" value="MFS_trans_sf"/>
</dbReference>
<dbReference type="AlphaFoldDB" id="A0AAN9T6R8"/>
<evidence type="ECO:0000256" key="8">
    <source>
        <dbReference type="SAM" id="Phobius"/>
    </source>
</evidence>
<feature type="domain" description="Major facilitator superfamily (MFS) profile" evidence="9">
    <location>
        <begin position="13"/>
        <end position="431"/>
    </location>
</feature>
<dbReference type="FunFam" id="1.20.1250.20:FF:000218">
    <property type="entry name" value="facilitated trehalose transporter Tret1"/>
    <property type="match status" value="1"/>
</dbReference>
<evidence type="ECO:0000256" key="6">
    <source>
        <dbReference type="ARBA" id="ARBA00022989"/>
    </source>
</evidence>
<accession>A0AAN9T6R8</accession>
<feature type="transmembrane region" description="Helical" evidence="8">
    <location>
        <begin position="53"/>
        <end position="74"/>
    </location>
</feature>
<feature type="transmembrane region" description="Helical" evidence="8">
    <location>
        <begin position="340"/>
        <end position="363"/>
    </location>
</feature>
<protein>
    <recommendedName>
        <fullName evidence="9">Major facilitator superfamily (MFS) profile domain-containing protein</fullName>
    </recommendedName>
</protein>
<evidence type="ECO:0000256" key="1">
    <source>
        <dbReference type="ARBA" id="ARBA00004651"/>
    </source>
</evidence>
<sequence>MFVSRPIFRQTLAITPVALANLLFGISLGWLPPTLQLYNNANDTLSFTDEDCSAIVSAQYVGSVVGCVLLTFIVDTFGRNAVIVTAAILSLVSWVGVAFSQKVILHLLIRLVAGISIGLSNTIMSIYIGENSGPGVRGIFNSGTALFVDCGMLLGCTVTTIYSYETSAYIIVAFALMNVSSAVLLREPAQHLLAKGRLTEAENQFFQLRGRNEDTEKEFEDIKMNSTGEKTAFSFSFILDRHFLIACVTSMLIYLTGFPAVSAMVSIILMPTEQFSTNELAILFELFQLVGAIISPFIIDCFGRRTLWMVSAISIAIIHFFTAALYFAAENDIEIPLYEWLLFGSITAYAAIFAVAMYPLGIIARAELLPQRLRIIGTCIASILNAVTGTVVGYSFLWVASDFGIQTNFIVYAVFSLITLIICYFYLPETQGMALTEIEKMLEKPKKEKTTT</sequence>
<dbReference type="InterPro" id="IPR050549">
    <property type="entry name" value="MFS_Trehalose_Transporter"/>
</dbReference>
<keyword evidence="6 8" id="KW-1133">Transmembrane helix</keyword>
<feature type="transmembrane region" description="Helical" evidence="8">
    <location>
        <begin position="243"/>
        <end position="268"/>
    </location>
</feature>